<dbReference type="InterPro" id="IPR050444">
    <property type="entry name" value="Polyketide_Synthase"/>
</dbReference>
<dbReference type="eggNOG" id="KOG1202">
    <property type="taxonomic scope" value="Eukaryota"/>
</dbReference>
<protein>
    <submittedName>
        <fullName evidence="6">Putative polyketide synthase protein</fullName>
    </submittedName>
</protein>
<evidence type="ECO:0000256" key="4">
    <source>
        <dbReference type="ARBA" id="ARBA00023268"/>
    </source>
</evidence>
<keyword evidence="1" id="KW-0596">Phosphopantetheine</keyword>
<feature type="domain" description="Enoyl reductase (ER)" evidence="5">
    <location>
        <begin position="269"/>
        <end position="538"/>
    </location>
</feature>
<gene>
    <name evidence="6" type="ORF">UCREL1_4591</name>
</gene>
<evidence type="ECO:0000256" key="1">
    <source>
        <dbReference type="ARBA" id="ARBA00022450"/>
    </source>
</evidence>
<evidence type="ECO:0000256" key="2">
    <source>
        <dbReference type="ARBA" id="ARBA00022553"/>
    </source>
</evidence>
<dbReference type="InterPro" id="IPR020843">
    <property type="entry name" value="ER"/>
</dbReference>
<dbReference type="GO" id="GO:0016740">
    <property type="term" value="F:transferase activity"/>
    <property type="evidence" value="ECO:0007669"/>
    <property type="project" value="UniProtKB-KW"/>
</dbReference>
<dbReference type="SUPFAM" id="SSF51735">
    <property type="entry name" value="NAD(P)-binding Rossmann-fold domains"/>
    <property type="match status" value="1"/>
</dbReference>
<keyword evidence="7" id="KW-1185">Reference proteome</keyword>
<dbReference type="OrthoDB" id="329835at2759"/>
<sequence>MMVANQGWIIARRSDMASTALKQDGFTVFEIADHLFALRQHQDKKVSFVVGKRVIIIVPEGSGSPDVAALAEALVEHLRRTTTAATLEIIPFGSNLTQIKPWKDTVCLSLLELEDEFLATMNQQKMDLLRTITNETKTLLWITGADTLGDHPDPNLTLSSGLSRALMLEQPSLQFCVLHIGPVPHLDLSSTCENVVEILSSSTNRAKDDKEFVQKDGLLYISRFSPDLDINSLFNRRSALDGIGNPLEAVQKTPIAKSQPSKLCIGRIGMTETIYFQETCDPRTPPPPGFVDILVRAISLNAKDVYALNGRVETREATISLEWSGVVIAVGHDVSHLRIGDSVVVLGPGHFSTIERVAAWAAHRMLPGESYTIMPTLPLVYGTALYALRDRAHLRPGESVLIHSGGGALGMAAIAIAQRMGATIYTTAGSAARRAAVIAQLGLSEAHVFNSRDTSFVQGVNKMTCGRGVDVVINSLVGDLMHASWRCLAPYGRFVEVGKRELIDAGKLDMDVFLRNATFTAFDLSDLFFHDKIHRDCLQR</sequence>
<dbReference type="SUPFAM" id="SSF50129">
    <property type="entry name" value="GroES-like"/>
    <property type="match status" value="1"/>
</dbReference>
<dbReference type="InterPro" id="IPR056501">
    <property type="entry name" value="NAD-bd_HRPKS_sdrA"/>
</dbReference>
<dbReference type="InterPro" id="IPR013154">
    <property type="entry name" value="ADH-like_N"/>
</dbReference>
<evidence type="ECO:0000256" key="3">
    <source>
        <dbReference type="ARBA" id="ARBA00022679"/>
    </source>
</evidence>
<dbReference type="InterPro" id="IPR036291">
    <property type="entry name" value="NAD(P)-bd_dom_sf"/>
</dbReference>
<dbReference type="Pfam" id="PF23114">
    <property type="entry name" value="NAD-bd_HRPKS_sdrA"/>
    <property type="match status" value="1"/>
</dbReference>
<dbReference type="Pfam" id="PF00107">
    <property type="entry name" value="ADH_zinc_N"/>
    <property type="match status" value="1"/>
</dbReference>
<dbReference type="PANTHER" id="PTHR45681:SF6">
    <property type="entry name" value="POLYKETIDE SYNTHASE 37"/>
    <property type="match status" value="1"/>
</dbReference>
<name>M7SVT1_EUTLA</name>
<dbReference type="InterPro" id="IPR011032">
    <property type="entry name" value="GroES-like_sf"/>
</dbReference>
<dbReference type="CDD" id="cd05195">
    <property type="entry name" value="enoyl_red"/>
    <property type="match status" value="1"/>
</dbReference>
<keyword evidence="4" id="KW-0511">Multifunctional enzyme</keyword>
<dbReference type="AlphaFoldDB" id="M7SVT1"/>
<dbReference type="GO" id="GO:0016491">
    <property type="term" value="F:oxidoreductase activity"/>
    <property type="evidence" value="ECO:0007669"/>
    <property type="project" value="InterPro"/>
</dbReference>
<dbReference type="GO" id="GO:0044550">
    <property type="term" value="P:secondary metabolite biosynthetic process"/>
    <property type="evidence" value="ECO:0007669"/>
    <property type="project" value="UniProtKB-ARBA"/>
</dbReference>
<dbReference type="Gene3D" id="3.90.180.10">
    <property type="entry name" value="Medium-chain alcohol dehydrogenases, catalytic domain"/>
    <property type="match status" value="1"/>
</dbReference>
<evidence type="ECO:0000259" key="5">
    <source>
        <dbReference type="SMART" id="SM00829"/>
    </source>
</evidence>
<organism evidence="6 7">
    <name type="scientific">Eutypa lata (strain UCR-EL1)</name>
    <name type="common">Grapevine dieback disease fungus</name>
    <name type="synonym">Eutypa armeniacae</name>
    <dbReference type="NCBI Taxonomy" id="1287681"/>
    <lineage>
        <taxon>Eukaryota</taxon>
        <taxon>Fungi</taxon>
        <taxon>Dikarya</taxon>
        <taxon>Ascomycota</taxon>
        <taxon>Pezizomycotina</taxon>
        <taxon>Sordariomycetes</taxon>
        <taxon>Xylariomycetidae</taxon>
        <taxon>Xylariales</taxon>
        <taxon>Diatrypaceae</taxon>
        <taxon>Eutypa</taxon>
    </lineage>
</organism>
<dbReference type="HOGENOM" id="CLU_504350_0_0_1"/>
<dbReference type="GO" id="GO:1901336">
    <property type="term" value="P:lactone biosynthetic process"/>
    <property type="evidence" value="ECO:0007669"/>
    <property type="project" value="UniProtKB-ARBA"/>
</dbReference>
<evidence type="ECO:0000313" key="6">
    <source>
        <dbReference type="EMBL" id="EMR68397.1"/>
    </source>
</evidence>
<dbReference type="InterPro" id="IPR013149">
    <property type="entry name" value="ADH-like_C"/>
</dbReference>
<reference evidence="7" key="1">
    <citation type="journal article" date="2013" name="Genome Announc.">
        <title>Draft genome sequence of the grapevine dieback fungus Eutypa lata UCR-EL1.</title>
        <authorList>
            <person name="Blanco-Ulate B."/>
            <person name="Rolshausen P.E."/>
            <person name="Cantu D."/>
        </authorList>
    </citation>
    <scope>NUCLEOTIDE SEQUENCE [LARGE SCALE GENOMIC DNA]</scope>
    <source>
        <strain evidence="7">UCR-EL1</strain>
    </source>
</reference>
<dbReference type="EMBL" id="KB706244">
    <property type="protein sequence ID" value="EMR68397.1"/>
    <property type="molecule type" value="Genomic_DNA"/>
</dbReference>
<keyword evidence="2" id="KW-0597">Phosphoprotein</keyword>
<dbReference type="SMART" id="SM00829">
    <property type="entry name" value="PKS_ER"/>
    <property type="match status" value="1"/>
</dbReference>
<dbReference type="FunFam" id="3.40.50.720:FF:000209">
    <property type="entry name" value="Polyketide synthase Pks12"/>
    <property type="match status" value="1"/>
</dbReference>
<dbReference type="Proteomes" id="UP000012174">
    <property type="component" value="Unassembled WGS sequence"/>
</dbReference>
<dbReference type="KEGG" id="ela:UCREL1_4591"/>
<dbReference type="Pfam" id="PF08240">
    <property type="entry name" value="ADH_N"/>
    <property type="match status" value="1"/>
</dbReference>
<accession>M7SVT1</accession>
<dbReference type="STRING" id="1287681.M7SVT1"/>
<dbReference type="PANTHER" id="PTHR45681">
    <property type="entry name" value="POLYKETIDE SYNTHASE 44-RELATED"/>
    <property type="match status" value="1"/>
</dbReference>
<keyword evidence="3" id="KW-0808">Transferase</keyword>
<evidence type="ECO:0000313" key="7">
    <source>
        <dbReference type="Proteomes" id="UP000012174"/>
    </source>
</evidence>
<proteinExistence type="predicted"/>